<evidence type="ECO:0000313" key="3">
    <source>
        <dbReference type="Proteomes" id="UP000675881"/>
    </source>
</evidence>
<dbReference type="PANTHER" id="PTHR21222:SF1">
    <property type="entry name" value="MIT DOMAIN-CONTAINING PROTEIN 1"/>
    <property type="match status" value="1"/>
</dbReference>
<evidence type="ECO:0000259" key="1">
    <source>
        <dbReference type="Pfam" id="PF16565"/>
    </source>
</evidence>
<keyword evidence="3" id="KW-1185">Reference proteome</keyword>
<dbReference type="Proteomes" id="UP000675881">
    <property type="component" value="Chromosome 6"/>
</dbReference>
<reference evidence="2" key="1">
    <citation type="submission" date="2021-02" db="EMBL/GenBank/DDBJ databases">
        <authorList>
            <person name="Bekaert M."/>
        </authorList>
    </citation>
    <scope>NUCLEOTIDE SEQUENCE</scope>
    <source>
        <strain evidence="2">IoA-00</strain>
    </source>
</reference>
<evidence type="ECO:0000313" key="2">
    <source>
        <dbReference type="EMBL" id="CAF2978196.1"/>
    </source>
</evidence>
<dbReference type="Gene3D" id="3.30.870.30">
    <property type="entry name" value="MITD, C-terminal phospholipase D-like domain"/>
    <property type="match status" value="1"/>
</dbReference>
<proteinExistence type="predicted"/>
<dbReference type="PANTHER" id="PTHR21222">
    <property type="entry name" value="MIT DOMAIN-CONTAINING PROTEIN 1"/>
    <property type="match status" value="1"/>
</dbReference>
<dbReference type="AlphaFoldDB" id="A0A7R8CZS8"/>
<organism evidence="2 3">
    <name type="scientific">Lepeophtheirus salmonis</name>
    <name type="common">Salmon louse</name>
    <name type="synonym">Caligus salmonis</name>
    <dbReference type="NCBI Taxonomy" id="72036"/>
    <lineage>
        <taxon>Eukaryota</taxon>
        <taxon>Metazoa</taxon>
        <taxon>Ecdysozoa</taxon>
        <taxon>Arthropoda</taxon>
        <taxon>Crustacea</taxon>
        <taxon>Multicrustacea</taxon>
        <taxon>Hexanauplia</taxon>
        <taxon>Copepoda</taxon>
        <taxon>Siphonostomatoida</taxon>
        <taxon>Caligidae</taxon>
        <taxon>Lepeophtheirus</taxon>
    </lineage>
</organism>
<dbReference type="InterPro" id="IPR038113">
    <property type="entry name" value="MITD1_C_sf"/>
</dbReference>
<dbReference type="OrthoDB" id="19553at2759"/>
<dbReference type="InterPro" id="IPR052817">
    <property type="entry name" value="MIT_domain_contain_protein1"/>
</dbReference>
<sequence length="263" mass="30912">MGGNSSKEIRNRIQSSNYHYYQAFELKNKEKWDEALSHFHKALHGYESLSLSFDRDKLSGRGYVDKTEEIKGEIQAICNRSEKQNHYHLSQSKSVVIDSSRSFNKCSRMKITEGEIGHTYENLFSKYMDNRVTKVDINDAFIQKFHQIRLFLRFCEFLVKTCPNLEKITLTTRLHVDDEERQKSSFSEITSSLRRRQIVLSILYSNTIHDREIRLNNGWIFSIDWGLDFYQPPGEKGFYIGNLDMSLRKCKRSTVTILHESSL</sequence>
<dbReference type="EMBL" id="HG994585">
    <property type="protein sequence ID" value="CAF2978196.1"/>
    <property type="molecule type" value="Genomic_DNA"/>
</dbReference>
<accession>A0A7R8CZS8</accession>
<dbReference type="Pfam" id="PF16565">
    <property type="entry name" value="MIT_C"/>
    <property type="match status" value="1"/>
</dbReference>
<feature type="domain" description="MITD1 C-terminal phospholipase D-like" evidence="1">
    <location>
        <begin position="117"/>
        <end position="259"/>
    </location>
</feature>
<name>A0A7R8CZS8_LEPSM</name>
<protein>
    <submittedName>
        <fullName evidence="2">MIT domain-containing protein 1</fullName>
    </submittedName>
</protein>
<dbReference type="InterPro" id="IPR032341">
    <property type="entry name" value="MITD1_C"/>
</dbReference>
<gene>
    <name evidence="2" type="ORF">LSAA_11232</name>
</gene>